<comment type="caution">
    <text evidence="1">The sequence shown here is derived from an EMBL/GenBank/DDBJ whole genome shotgun (WGS) entry which is preliminary data.</text>
</comment>
<accession>A0A8T1TTA2</accession>
<dbReference type="AlphaFoldDB" id="A0A8T1TTA2"/>
<evidence type="ECO:0000313" key="2">
    <source>
        <dbReference type="Proteomes" id="UP000688947"/>
    </source>
</evidence>
<dbReference type="EMBL" id="JAENGZ010001821">
    <property type="protein sequence ID" value="KAG6946091.1"/>
    <property type="molecule type" value="Genomic_DNA"/>
</dbReference>
<sequence length="132" mass="14582">MAIVSSSPLHTLKDFRALWESIPSATDRERNPEKMVDMNAKIKPYVPKEFVNDDLYAAPTAAMVEKTAKIKRKRRERATARIAAKIATNDEGKRKEGEEEVVVVGTAEEVVVVGTAEEVVVVGTELQVEEAT</sequence>
<gene>
    <name evidence="1" type="ORF">JG687_00016920</name>
</gene>
<evidence type="ECO:0000313" key="1">
    <source>
        <dbReference type="EMBL" id="KAG6946091.1"/>
    </source>
</evidence>
<name>A0A8T1TTA2_9STRA</name>
<organism evidence="1 2">
    <name type="scientific">Phytophthora cactorum</name>
    <dbReference type="NCBI Taxonomy" id="29920"/>
    <lineage>
        <taxon>Eukaryota</taxon>
        <taxon>Sar</taxon>
        <taxon>Stramenopiles</taxon>
        <taxon>Oomycota</taxon>
        <taxon>Peronosporomycetes</taxon>
        <taxon>Peronosporales</taxon>
        <taxon>Peronosporaceae</taxon>
        <taxon>Phytophthora</taxon>
    </lineage>
</organism>
<reference evidence="1" key="1">
    <citation type="submission" date="2021-01" db="EMBL/GenBank/DDBJ databases">
        <title>Phytophthora aleatoria, a newly-described species from Pinus radiata is distinct from Phytophthora cactorum isolates based on comparative genomics.</title>
        <authorList>
            <person name="Mcdougal R."/>
            <person name="Panda P."/>
            <person name="Williams N."/>
            <person name="Studholme D.J."/>
        </authorList>
    </citation>
    <scope>NUCLEOTIDE SEQUENCE</scope>
    <source>
        <strain evidence="1">NZFS 3830</strain>
    </source>
</reference>
<protein>
    <submittedName>
        <fullName evidence="1">Uncharacterized protein</fullName>
    </submittedName>
</protein>
<dbReference type="VEuPathDB" id="FungiDB:PC110_g21454"/>
<dbReference type="Proteomes" id="UP000688947">
    <property type="component" value="Unassembled WGS sequence"/>
</dbReference>
<dbReference type="OrthoDB" id="122392at2759"/>
<proteinExistence type="predicted"/>